<evidence type="ECO:0000313" key="2">
    <source>
        <dbReference type="EMBL" id="JAE06199.1"/>
    </source>
</evidence>
<organism evidence="2">
    <name type="scientific">Arundo donax</name>
    <name type="common">Giant reed</name>
    <name type="synonym">Donax arundinaceus</name>
    <dbReference type="NCBI Taxonomy" id="35708"/>
    <lineage>
        <taxon>Eukaryota</taxon>
        <taxon>Viridiplantae</taxon>
        <taxon>Streptophyta</taxon>
        <taxon>Embryophyta</taxon>
        <taxon>Tracheophyta</taxon>
        <taxon>Spermatophyta</taxon>
        <taxon>Magnoliopsida</taxon>
        <taxon>Liliopsida</taxon>
        <taxon>Poales</taxon>
        <taxon>Poaceae</taxon>
        <taxon>PACMAD clade</taxon>
        <taxon>Arundinoideae</taxon>
        <taxon>Arundineae</taxon>
        <taxon>Arundo</taxon>
    </lineage>
</organism>
<proteinExistence type="predicted"/>
<dbReference type="EMBL" id="GBRH01191697">
    <property type="protein sequence ID" value="JAE06199.1"/>
    <property type="molecule type" value="Transcribed_RNA"/>
</dbReference>
<feature type="region of interest" description="Disordered" evidence="1">
    <location>
        <begin position="21"/>
        <end position="51"/>
    </location>
</feature>
<sequence>MYVLGACLGCLVEVKRTGRKMTQGTRGDSEGGCLHARPMARRPSSLFTPEA</sequence>
<reference evidence="2" key="2">
    <citation type="journal article" date="2015" name="Data Brief">
        <title>Shoot transcriptome of the giant reed, Arundo donax.</title>
        <authorList>
            <person name="Barrero R.A."/>
            <person name="Guerrero F.D."/>
            <person name="Moolhuijzen P."/>
            <person name="Goolsby J.A."/>
            <person name="Tidwell J."/>
            <person name="Bellgard S.E."/>
            <person name="Bellgard M.I."/>
        </authorList>
    </citation>
    <scope>NUCLEOTIDE SEQUENCE</scope>
    <source>
        <tissue evidence="2">Shoot tissue taken approximately 20 cm above the soil surface</tissue>
    </source>
</reference>
<dbReference type="AlphaFoldDB" id="A0A0A9F4S1"/>
<name>A0A0A9F4S1_ARUDO</name>
<evidence type="ECO:0000256" key="1">
    <source>
        <dbReference type="SAM" id="MobiDB-lite"/>
    </source>
</evidence>
<accession>A0A0A9F4S1</accession>
<reference evidence="2" key="1">
    <citation type="submission" date="2014-09" db="EMBL/GenBank/DDBJ databases">
        <authorList>
            <person name="Magalhaes I.L.F."/>
            <person name="Oliveira U."/>
            <person name="Santos F.R."/>
            <person name="Vidigal T.H.D.A."/>
            <person name="Brescovit A.D."/>
            <person name="Santos A.J."/>
        </authorList>
    </citation>
    <scope>NUCLEOTIDE SEQUENCE</scope>
    <source>
        <tissue evidence="2">Shoot tissue taken approximately 20 cm above the soil surface</tissue>
    </source>
</reference>
<protein>
    <submittedName>
        <fullName evidence="2">Uncharacterized protein</fullName>
    </submittedName>
</protein>